<dbReference type="GO" id="GO:0005509">
    <property type="term" value="F:calcium ion binding"/>
    <property type="evidence" value="ECO:0007669"/>
    <property type="project" value="InterPro"/>
</dbReference>
<name>A0A8E0VI47_9TREM</name>
<evidence type="ECO:0000259" key="2">
    <source>
        <dbReference type="PROSITE" id="PS50222"/>
    </source>
</evidence>
<gene>
    <name evidence="3" type="ORF">FBUS_06216</name>
</gene>
<dbReference type="Gene3D" id="1.10.238.10">
    <property type="entry name" value="EF-hand"/>
    <property type="match status" value="1"/>
</dbReference>
<dbReference type="AlphaFoldDB" id="A0A8E0VI47"/>
<protein>
    <submittedName>
        <fullName evidence="3">Putative calcium-binding protein</fullName>
    </submittedName>
</protein>
<feature type="domain" description="EF-hand" evidence="2">
    <location>
        <begin position="38"/>
        <end position="69"/>
    </location>
</feature>
<keyword evidence="4" id="KW-1185">Reference proteome</keyword>
<dbReference type="CDD" id="cd00051">
    <property type="entry name" value="EFh"/>
    <property type="match status" value="1"/>
</dbReference>
<evidence type="ECO:0000313" key="3">
    <source>
        <dbReference type="EMBL" id="KAA0187184.1"/>
    </source>
</evidence>
<dbReference type="OrthoDB" id="293868at2759"/>
<reference evidence="3" key="1">
    <citation type="submission" date="2019-05" db="EMBL/GenBank/DDBJ databases">
        <title>Annotation for the trematode Fasciolopsis buski.</title>
        <authorList>
            <person name="Choi Y.-J."/>
        </authorList>
    </citation>
    <scope>NUCLEOTIDE SEQUENCE</scope>
    <source>
        <strain evidence="3">HT</strain>
        <tissue evidence="3">Whole worm</tissue>
    </source>
</reference>
<organism evidence="3 4">
    <name type="scientific">Fasciolopsis buskii</name>
    <dbReference type="NCBI Taxonomy" id="27845"/>
    <lineage>
        <taxon>Eukaryota</taxon>
        <taxon>Metazoa</taxon>
        <taxon>Spiralia</taxon>
        <taxon>Lophotrochozoa</taxon>
        <taxon>Platyhelminthes</taxon>
        <taxon>Trematoda</taxon>
        <taxon>Digenea</taxon>
        <taxon>Plagiorchiida</taxon>
        <taxon>Echinostomata</taxon>
        <taxon>Echinostomatoidea</taxon>
        <taxon>Fasciolidae</taxon>
        <taxon>Fasciolopsis</taxon>
    </lineage>
</organism>
<accession>A0A8E0VI47</accession>
<dbReference type="PROSITE" id="PS00018">
    <property type="entry name" value="EF_HAND_1"/>
    <property type="match status" value="1"/>
</dbReference>
<evidence type="ECO:0000256" key="1">
    <source>
        <dbReference type="ARBA" id="ARBA00022837"/>
    </source>
</evidence>
<evidence type="ECO:0000313" key="4">
    <source>
        <dbReference type="Proteomes" id="UP000728185"/>
    </source>
</evidence>
<dbReference type="InterPro" id="IPR018247">
    <property type="entry name" value="EF_Hand_1_Ca_BS"/>
</dbReference>
<dbReference type="EMBL" id="LUCM01009304">
    <property type="protein sequence ID" value="KAA0187184.1"/>
    <property type="molecule type" value="Genomic_DNA"/>
</dbReference>
<dbReference type="InterPro" id="IPR011992">
    <property type="entry name" value="EF-hand-dom_pair"/>
</dbReference>
<comment type="caution">
    <text evidence="3">The sequence shown here is derived from an EMBL/GenBank/DDBJ whole genome shotgun (WGS) entry which is preliminary data.</text>
</comment>
<dbReference type="PROSITE" id="PS50222">
    <property type="entry name" value="EF_HAND_2"/>
    <property type="match status" value="2"/>
</dbReference>
<proteinExistence type="predicted"/>
<sequence>MPTLAEVKELLKVLDKNNDSKVSADELHAFLSSPKCTLDKAKVQAFIDHHDKDKDGKLDLNELAAILSE</sequence>
<dbReference type="SMART" id="SM00054">
    <property type="entry name" value="EFh"/>
    <property type="match status" value="2"/>
</dbReference>
<dbReference type="SUPFAM" id="SSF47473">
    <property type="entry name" value="EF-hand"/>
    <property type="match status" value="1"/>
</dbReference>
<dbReference type="Pfam" id="PF13499">
    <property type="entry name" value="EF-hand_7"/>
    <property type="match status" value="1"/>
</dbReference>
<feature type="domain" description="EF-hand" evidence="2">
    <location>
        <begin position="2"/>
        <end position="37"/>
    </location>
</feature>
<keyword evidence="1" id="KW-0106">Calcium</keyword>
<dbReference type="Proteomes" id="UP000728185">
    <property type="component" value="Unassembled WGS sequence"/>
</dbReference>
<dbReference type="InterPro" id="IPR002048">
    <property type="entry name" value="EF_hand_dom"/>
</dbReference>